<evidence type="ECO:0000256" key="1">
    <source>
        <dbReference type="SAM" id="SignalP"/>
    </source>
</evidence>
<comment type="caution">
    <text evidence="2">The sequence shown here is derived from an EMBL/GenBank/DDBJ whole genome shotgun (WGS) entry which is preliminary data.</text>
</comment>
<reference evidence="2" key="1">
    <citation type="journal article" date="2021" name="Open Biol.">
        <title>Shared evolutionary footprints suggest mitochondrial oxidative damage underlies multiple complex I losses in fungi.</title>
        <authorList>
            <person name="Schikora-Tamarit M.A."/>
            <person name="Marcet-Houben M."/>
            <person name="Nosek J."/>
            <person name="Gabaldon T."/>
        </authorList>
    </citation>
    <scope>NUCLEOTIDE SEQUENCE</scope>
    <source>
        <strain evidence="2">CBS2887</strain>
    </source>
</reference>
<evidence type="ECO:0000313" key="2">
    <source>
        <dbReference type="EMBL" id="KAH3685770.1"/>
    </source>
</evidence>
<dbReference type="Proteomes" id="UP000774326">
    <property type="component" value="Unassembled WGS sequence"/>
</dbReference>
<evidence type="ECO:0008006" key="4">
    <source>
        <dbReference type="Google" id="ProtNLM"/>
    </source>
</evidence>
<organism evidence="2 3">
    <name type="scientific">Wickerhamomyces pijperi</name>
    <name type="common">Yeast</name>
    <name type="synonym">Pichia pijperi</name>
    <dbReference type="NCBI Taxonomy" id="599730"/>
    <lineage>
        <taxon>Eukaryota</taxon>
        <taxon>Fungi</taxon>
        <taxon>Dikarya</taxon>
        <taxon>Ascomycota</taxon>
        <taxon>Saccharomycotina</taxon>
        <taxon>Saccharomycetes</taxon>
        <taxon>Phaffomycetales</taxon>
        <taxon>Wickerhamomycetaceae</taxon>
        <taxon>Wickerhamomyces</taxon>
    </lineage>
</organism>
<dbReference type="EMBL" id="JAEUBG010001795">
    <property type="protein sequence ID" value="KAH3685770.1"/>
    <property type="molecule type" value="Genomic_DNA"/>
</dbReference>
<keyword evidence="3" id="KW-1185">Reference proteome</keyword>
<feature type="signal peptide" evidence="1">
    <location>
        <begin position="1"/>
        <end position="18"/>
    </location>
</feature>
<name>A0A9P8Q9X2_WICPI</name>
<proteinExistence type="predicted"/>
<keyword evidence="1" id="KW-0732">Signal</keyword>
<dbReference type="AlphaFoldDB" id="A0A9P8Q9X2"/>
<accession>A0A9P8Q9X2</accession>
<sequence length="90" mass="9919">MIFPLTAELLWISVIASAIEPREPDLDLSEYEVSESYPLSASEVSLNKEALEIESESEAEAAESTFLRSALLRSCNLFILLVFKSSTCSS</sequence>
<reference evidence="2" key="2">
    <citation type="submission" date="2021-01" db="EMBL/GenBank/DDBJ databases">
        <authorList>
            <person name="Schikora-Tamarit M.A."/>
        </authorList>
    </citation>
    <scope>NUCLEOTIDE SEQUENCE</scope>
    <source>
        <strain evidence="2">CBS2887</strain>
    </source>
</reference>
<protein>
    <recommendedName>
        <fullName evidence="4">Secreted protein</fullName>
    </recommendedName>
</protein>
<gene>
    <name evidence="2" type="ORF">WICPIJ_003260</name>
</gene>
<evidence type="ECO:0000313" key="3">
    <source>
        <dbReference type="Proteomes" id="UP000774326"/>
    </source>
</evidence>
<feature type="chain" id="PRO_5040450960" description="Secreted protein" evidence="1">
    <location>
        <begin position="19"/>
        <end position="90"/>
    </location>
</feature>